<reference evidence="2 3" key="1">
    <citation type="submission" date="2014-11" db="EMBL/GenBank/DDBJ databases">
        <title>Genome sequence of Microbacterium mangrovi MUSC 115(T).</title>
        <authorList>
            <person name="Lee L.-H."/>
        </authorList>
    </citation>
    <scope>NUCLEOTIDE SEQUENCE [LARGE SCALE GENOMIC DNA]</scope>
    <source>
        <strain evidence="2 3">MUSC 115</strain>
    </source>
</reference>
<proteinExistence type="predicted"/>
<dbReference type="GO" id="GO:0008933">
    <property type="term" value="F:peptidoglycan lytic transglycosylase activity"/>
    <property type="evidence" value="ECO:0007669"/>
    <property type="project" value="TreeGrafter"/>
</dbReference>
<sequence length="245" mass="24309">MTASRRRARTIACVVVLAGVLAAAGILIGVGDRSVGPDAVLAVLAEQAAPAGATVAPAPAPGRDPAGPPRASAAWVDATAAATGIPAVAVAAYGDAALRLQQEQPACHLGWSTLAGIGTVESANGTTGGRMLRADGRSSTPISGPVLDGTGGNQAIPDAGGGWTTARGPMQFIPSTWAQWGADGDGDGHRDVDDIFDAALAAGRYLCADGHDLASAQGWADAIFSYNHSAEYVQQVYAAAVAAGG</sequence>
<dbReference type="InterPro" id="IPR023346">
    <property type="entry name" value="Lysozyme-like_dom_sf"/>
</dbReference>
<accession>A0A0B2A7B0</accession>
<dbReference type="AlphaFoldDB" id="A0A0B2A7B0"/>
<comment type="caution">
    <text evidence="2">The sequence shown here is derived from an EMBL/GenBank/DDBJ whole genome shotgun (WGS) entry which is preliminary data.</text>
</comment>
<dbReference type="PANTHER" id="PTHR30163:SF8">
    <property type="entry name" value="LYTIC MUREIN TRANSGLYCOSYLASE"/>
    <property type="match status" value="1"/>
</dbReference>
<dbReference type="PANTHER" id="PTHR30163">
    <property type="entry name" value="MEMBRANE-BOUND LYTIC MUREIN TRANSGLYCOSYLASE B"/>
    <property type="match status" value="1"/>
</dbReference>
<evidence type="ECO:0000259" key="1">
    <source>
        <dbReference type="Pfam" id="PF13406"/>
    </source>
</evidence>
<dbReference type="CDD" id="cd13399">
    <property type="entry name" value="Slt35-like"/>
    <property type="match status" value="1"/>
</dbReference>
<dbReference type="GO" id="GO:0009253">
    <property type="term" value="P:peptidoglycan catabolic process"/>
    <property type="evidence" value="ECO:0007669"/>
    <property type="project" value="TreeGrafter"/>
</dbReference>
<dbReference type="Gene3D" id="1.10.530.10">
    <property type="match status" value="1"/>
</dbReference>
<evidence type="ECO:0000313" key="2">
    <source>
        <dbReference type="EMBL" id="KHK97633.1"/>
    </source>
</evidence>
<dbReference type="RefSeq" id="WP_039399060.1">
    <property type="nucleotide sequence ID" value="NZ_JTDK01000009.1"/>
</dbReference>
<feature type="domain" description="Transglycosylase SLT" evidence="1">
    <location>
        <begin position="159"/>
        <end position="211"/>
    </location>
</feature>
<keyword evidence="3" id="KW-1185">Reference proteome</keyword>
<dbReference type="OrthoDB" id="9796191at2"/>
<evidence type="ECO:0000313" key="3">
    <source>
        <dbReference type="Proteomes" id="UP000031030"/>
    </source>
</evidence>
<dbReference type="STRING" id="1348253.LK09_10500"/>
<dbReference type="SUPFAM" id="SSF53955">
    <property type="entry name" value="Lysozyme-like"/>
    <property type="match status" value="1"/>
</dbReference>
<dbReference type="Pfam" id="PF13406">
    <property type="entry name" value="SLT_2"/>
    <property type="match status" value="1"/>
</dbReference>
<dbReference type="Proteomes" id="UP000031030">
    <property type="component" value="Unassembled WGS sequence"/>
</dbReference>
<organism evidence="2 3">
    <name type="scientific">Microbacterium mangrovi</name>
    <dbReference type="NCBI Taxonomy" id="1348253"/>
    <lineage>
        <taxon>Bacteria</taxon>
        <taxon>Bacillati</taxon>
        <taxon>Actinomycetota</taxon>
        <taxon>Actinomycetes</taxon>
        <taxon>Micrococcales</taxon>
        <taxon>Microbacteriaceae</taxon>
        <taxon>Microbacterium</taxon>
    </lineage>
</organism>
<gene>
    <name evidence="2" type="ORF">LK09_10500</name>
</gene>
<dbReference type="InterPro" id="IPR043426">
    <property type="entry name" value="MltB-like"/>
</dbReference>
<dbReference type="EMBL" id="JTDK01000009">
    <property type="protein sequence ID" value="KHK97633.1"/>
    <property type="molecule type" value="Genomic_DNA"/>
</dbReference>
<name>A0A0B2A7B0_9MICO</name>
<protein>
    <recommendedName>
        <fullName evidence="1">Transglycosylase SLT domain-containing protein</fullName>
    </recommendedName>
</protein>
<dbReference type="InterPro" id="IPR031304">
    <property type="entry name" value="SLT_2"/>
</dbReference>